<evidence type="ECO:0000256" key="3">
    <source>
        <dbReference type="ARBA" id="ARBA00022448"/>
    </source>
</evidence>
<dbReference type="RefSeq" id="WP_218285983.1">
    <property type="nucleotide sequence ID" value="NZ_CP076448.1"/>
</dbReference>
<keyword evidence="10" id="KW-1185">Reference proteome</keyword>
<comment type="similarity">
    <text evidence="2 8">Belongs to the 4-toluene sulfonate uptake permease (TSUP) (TC 2.A.102) family.</text>
</comment>
<dbReference type="EMBL" id="CP076448">
    <property type="protein sequence ID" value="QXM24926.1"/>
    <property type="molecule type" value="Genomic_DNA"/>
</dbReference>
<evidence type="ECO:0000256" key="8">
    <source>
        <dbReference type="RuleBase" id="RU363041"/>
    </source>
</evidence>
<evidence type="ECO:0000256" key="7">
    <source>
        <dbReference type="ARBA" id="ARBA00023136"/>
    </source>
</evidence>
<feature type="transmembrane region" description="Helical" evidence="8">
    <location>
        <begin position="172"/>
        <end position="192"/>
    </location>
</feature>
<feature type="transmembrane region" description="Helical" evidence="8">
    <location>
        <begin position="102"/>
        <end position="122"/>
    </location>
</feature>
<evidence type="ECO:0000256" key="6">
    <source>
        <dbReference type="ARBA" id="ARBA00022989"/>
    </source>
</evidence>
<accession>A0A975YJR9</accession>
<keyword evidence="4 8" id="KW-1003">Cell membrane</keyword>
<keyword evidence="7 8" id="KW-0472">Membrane</keyword>
<dbReference type="Proteomes" id="UP000694001">
    <property type="component" value="Chromosome"/>
</dbReference>
<reference evidence="9" key="1">
    <citation type="submission" date="2021-06" db="EMBL/GenBank/DDBJ databases">
        <title>Elioraea tepida, sp. nov., a moderately thermophilic aerobic anoxygenic phototrophic bacterium isolated from an alkaline siliceous hot spring mat community in Yellowstone National Park, WY, USA.</title>
        <authorList>
            <person name="Saini M.K."/>
            <person name="Yoshida S."/>
            <person name="Sebastian A."/>
            <person name="Hirose S."/>
            <person name="Hara E."/>
            <person name="Tamaki H."/>
            <person name="Soulier N.T."/>
            <person name="Albert I."/>
            <person name="Hanada S."/>
            <person name="Bryant D.A."/>
            <person name="Tank M."/>
        </authorList>
    </citation>
    <scope>NUCLEOTIDE SEQUENCE</scope>
    <source>
        <strain evidence="9">MS-P2</strain>
    </source>
</reference>
<keyword evidence="5 8" id="KW-0812">Transmembrane</keyword>
<dbReference type="PANTHER" id="PTHR30269:SF37">
    <property type="entry name" value="MEMBRANE TRANSPORTER PROTEIN"/>
    <property type="match status" value="1"/>
</dbReference>
<feature type="transmembrane region" description="Helical" evidence="8">
    <location>
        <begin position="134"/>
        <end position="152"/>
    </location>
</feature>
<organism evidence="9 10">
    <name type="scientific">Elioraea tepida</name>
    <dbReference type="NCBI Taxonomy" id="2843330"/>
    <lineage>
        <taxon>Bacteria</taxon>
        <taxon>Pseudomonadati</taxon>
        <taxon>Pseudomonadota</taxon>
        <taxon>Alphaproteobacteria</taxon>
        <taxon>Acetobacterales</taxon>
        <taxon>Elioraeaceae</taxon>
        <taxon>Elioraea</taxon>
    </lineage>
</organism>
<evidence type="ECO:0000256" key="2">
    <source>
        <dbReference type="ARBA" id="ARBA00009142"/>
    </source>
</evidence>
<name>A0A975YJR9_9PROT</name>
<evidence type="ECO:0000256" key="5">
    <source>
        <dbReference type="ARBA" id="ARBA00022692"/>
    </source>
</evidence>
<keyword evidence="3" id="KW-0813">Transport</keyword>
<evidence type="ECO:0000313" key="10">
    <source>
        <dbReference type="Proteomes" id="UP000694001"/>
    </source>
</evidence>
<evidence type="ECO:0000256" key="4">
    <source>
        <dbReference type="ARBA" id="ARBA00022475"/>
    </source>
</evidence>
<feature type="transmembrane region" description="Helical" evidence="8">
    <location>
        <begin position="76"/>
        <end position="96"/>
    </location>
</feature>
<gene>
    <name evidence="9" type="ORF">KO353_01290</name>
</gene>
<proteinExistence type="inferred from homology"/>
<dbReference type="KEGG" id="elio:KO353_01290"/>
<dbReference type="InterPro" id="IPR052017">
    <property type="entry name" value="TSUP"/>
</dbReference>
<comment type="subcellular location">
    <subcellularLocation>
        <location evidence="1 8">Cell membrane</location>
        <topology evidence="1 8">Multi-pass membrane protein</topology>
    </subcellularLocation>
</comment>
<evidence type="ECO:0000313" key="9">
    <source>
        <dbReference type="EMBL" id="QXM24926.1"/>
    </source>
</evidence>
<keyword evidence="6 8" id="KW-1133">Transmembrane helix</keyword>
<protein>
    <recommendedName>
        <fullName evidence="8">Probable membrane transporter protein</fullName>
    </recommendedName>
</protein>
<feature type="transmembrane region" description="Helical" evidence="8">
    <location>
        <begin position="197"/>
        <end position="214"/>
    </location>
</feature>
<dbReference type="AlphaFoldDB" id="A0A975YJR9"/>
<evidence type="ECO:0000256" key="1">
    <source>
        <dbReference type="ARBA" id="ARBA00004651"/>
    </source>
</evidence>
<dbReference type="Pfam" id="PF01925">
    <property type="entry name" value="TauE"/>
    <property type="match status" value="1"/>
</dbReference>
<dbReference type="InterPro" id="IPR002781">
    <property type="entry name" value="TM_pro_TauE-like"/>
</dbReference>
<feature type="transmembrane region" description="Helical" evidence="8">
    <location>
        <begin position="47"/>
        <end position="64"/>
    </location>
</feature>
<dbReference type="GO" id="GO:0005886">
    <property type="term" value="C:plasma membrane"/>
    <property type="evidence" value="ECO:0007669"/>
    <property type="project" value="UniProtKB-SubCell"/>
</dbReference>
<sequence>MLTLSAGTIALVSLGAFVGAVSAGAAGFAFALTASAIWLHVIDPVRSALLVVASGGLLHTILVWRMRAMIDRARLAPFLIGGLIGVPIGVALLTVVDPLVVRRMLGAVMVAYGGYALLAPALPHVTAGGRRADAAVGLVGGMMSGLGGYSGVPTTIWAQLRGWPKERARGVYQPFILAIHLATLVLVGGLAFDRTSALLLAVTLPALLVGGWLGYRLYGRLNERQFQRLLAVMIAVSGAALLL</sequence>
<dbReference type="PANTHER" id="PTHR30269">
    <property type="entry name" value="TRANSMEMBRANE PROTEIN YFCA"/>
    <property type="match status" value="1"/>
</dbReference>